<protein>
    <recommendedName>
        <fullName evidence="3">HECT-type E3 ubiquitin transferase</fullName>
        <ecNumber evidence="3">2.3.2.26</ecNumber>
    </recommendedName>
</protein>
<dbReference type="Gene3D" id="6.10.140.2220">
    <property type="match status" value="1"/>
</dbReference>
<evidence type="ECO:0000256" key="12">
    <source>
        <dbReference type="SAM" id="Phobius"/>
    </source>
</evidence>
<dbReference type="GO" id="GO:0005737">
    <property type="term" value="C:cytoplasm"/>
    <property type="evidence" value="ECO:0007669"/>
    <property type="project" value="TreeGrafter"/>
</dbReference>
<evidence type="ECO:0000259" key="14">
    <source>
        <dbReference type="PROSITE" id="PS50865"/>
    </source>
</evidence>
<evidence type="ECO:0000256" key="8">
    <source>
        <dbReference type="ARBA" id="ARBA00022833"/>
    </source>
</evidence>
<dbReference type="Pfam" id="PF00632">
    <property type="entry name" value="HECT"/>
    <property type="match status" value="2"/>
</dbReference>
<dbReference type="Gene3D" id="3.30.2410.10">
    <property type="entry name" value="Hect, E3 ligase catalytic domain"/>
    <property type="match status" value="2"/>
</dbReference>
<keyword evidence="6 10" id="KW-0863">Zinc-finger</keyword>
<keyword evidence="8" id="KW-0862">Zinc</keyword>
<organism evidence="15 16">
    <name type="scientific">Lagenidium giganteum</name>
    <dbReference type="NCBI Taxonomy" id="4803"/>
    <lineage>
        <taxon>Eukaryota</taxon>
        <taxon>Sar</taxon>
        <taxon>Stramenopiles</taxon>
        <taxon>Oomycota</taxon>
        <taxon>Peronosporomycetes</taxon>
        <taxon>Pythiales</taxon>
        <taxon>Pythiaceae</taxon>
    </lineage>
</organism>
<evidence type="ECO:0000256" key="4">
    <source>
        <dbReference type="ARBA" id="ARBA00022679"/>
    </source>
</evidence>
<feature type="domain" description="HECT" evidence="13">
    <location>
        <begin position="1359"/>
        <end position="1696"/>
    </location>
</feature>
<dbReference type="PROSITE" id="PS50237">
    <property type="entry name" value="HECT"/>
    <property type="match status" value="2"/>
</dbReference>
<keyword evidence="16" id="KW-1185">Reference proteome</keyword>
<evidence type="ECO:0000256" key="5">
    <source>
        <dbReference type="ARBA" id="ARBA00022723"/>
    </source>
</evidence>
<dbReference type="SUPFAM" id="SSF56204">
    <property type="entry name" value="Hect, E3 ligase catalytic domain"/>
    <property type="match status" value="2"/>
</dbReference>
<feature type="region of interest" description="Disordered" evidence="11">
    <location>
        <begin position="1"/>
        <end position="28"/>
    </location>
</feature>
<dbReference type="InterPro" id="IPR035983">
    <property type="entry name" value="Hect_E3_ubiquitin_ligase"/>
</dbReference>
<comment type="catalytic activity">
    <reaction evidence="1">
        <text>S-ubiquitinyl-[E2 ubiquitin-conjugating enzyme]-L-cysteine + [acceptor protein]-L-lysine = [E2 ubiquitin-conjugating enzyme]-L-cysteine + N(6)-ubiquitinyl-[acceptor protein]-L-lysine.</text>
        <dbReference type="EC" id="2.3.2.26"/>
    </reaction>
</comment>
<dbReference type="Pfam" id="PF01753">
    <property type="entry name" value="zf-MYND"/>
    <property type="match status" value="1"/>
</dbReference>
<reference evidence="15" key="2">
    <citation type="journal article" date="2023" name="Microbiol Resour">
        <title>Decontamination and Annotation of the Draft Genome Sequence of the Oomycete Lagenidium giganteum ARSEF 373.</title>
        <authorList>
            <person name="Morgan W.R."/>
            <person name="Tartar A."/>
        </authorList>
    </citation>
    <scope>NUCLEOTIDE SEQUENCE</scope>
    <source>
        <strain evidence="15">ARSEF 373</strain>
    </source>
</reference>
<keyword evidence="7 9" id="KW-0833">Ubl conjugation pathway</keyword>
<dbReference type="EC" id="2.3.2.26" evidence="3"/>
<dbReference type="PANTHER" id="PTHR11254:SF440">
    <property type="entry name" value="E3 UBIQUITIN-PROTEIN LIGASE NEDD-4"/>
    <property type="match status" value="1"/>
</dbReference>
<feature type="transmembrane region" description="Helical" evidence="12">
    <location>
        <begin position="77"/>
        <end position="107"/>
    </location>
</feature>
<name>A0AAV2YGX5_9STRA</name>
<evidence type="ECO:0000256" key="9">
    <source>
        <dbReference type="PROSITE-ProRule" id="PRU00104"/>
    </source>
</evidence>
<evidence type="ECO:0000256" key="7">
    <source>
        <dbReference type="ARBA" id="ARBA00022786"/>
    </source>
</evidence>
<dbReference type="InterPro" id="IPR050409">
    <property type="entry name" value="E3_ubiq-protein_ligase"/>
</dbReference>
<evidence type="ECO:0000256" key="10">
    <source>
        <dbReference type="PROSITE-ProRule" id="PRU00134"/>
    </source>
</evidence>
<evidence type="ECO:0000313" key="16">
    <source>
        <dbReference type="Proteomes" id="UP001146120"/>
    </source>
</evidence>
<evidence type="ECO:0000313" key="15">
    <source>
        <dbReference type="EMBL" id="DAZ92901.1"/>
    </source>
</evidence>
<evidence type="ECO:0000256" key="2">
    <source>
        <dbReference type="ARBA" id="ARBA00004906"/>
    </source>
</evidence>
<dbReference type="SMART" id="SM00119">
    <property type="entry name" value="HECTc"/>
    <property type="match status" value="2"/>
</dbReference>
<comment type="caution">
    <text evidence="15">The sequence shown here is derived from an EMBL/GenBank/DDBJ whole genome shotgun (WGS) entry which is preliminary data.</text>
</comment>
<dbReference type="GO" id="GO:0016567">
    <property type="term" value="P:protein ubiquitination"/>
    <property type="evidence" value="ECO:0007669"/>
    <property type="project" value="TreeGrafter"/>
</dbReference>
<feature type="domain" description="HECT" evidence="13">
    <location>
        <begin position="371"/>
        <end position="711"/>
    </location>
</feature>
<feature type="transmembrane region" description="Helical" evidence="12">
    <location>
        <begin position="1002"/>
        <end position="1025"/>
    </location>
</feature>
<feature type="domain" description="MYND-type" evidence="14">
    <location>
        <begin position="931"/>
        <end position="972"/>
    </location>
</feature>
<comment type="pathway">
    <text evidence="2">Protein modification; protein ubiquitination.</text>
</comment>
<sequence>KDATSERGIQRRRAHKDASAPEASGLQRAGHHALWRTHVRIKEAEWHRPARVGDHAAHLEIDSLAMRGALEVTTCTYMLLVVVAAAAWVLFGAIALILLLPLVICLLRHLSSARFRDVELHELRLPLVESEYVAHRLDNALREATLGFHVCPVCAFENFTRLAFCVLCGTSLASKTTVAMNGSNVLQHRRLLRAKRRREWTRGTDGVGEPRWLRQNVSGEGSDNHTENHPFSAYVLHFVEEPRSSQSIRDPSLLAMSSFKPRLSSQCTHNSDVSDVCGDLQSFVIDVGPAGDTEACCSLYLRDGLVVDASIMPLGQQISNLQDGLALAKIDFPSRYAHFVMSCADLLVPADVQCVKLSVERAYLLEDTVGQLCDLAATATHATFRIDFKEESGVDAGGLQREWFMLLNECIVSPTTALFTCVDVTDHTFFLNRHSAEEHGADHLIYYHAIGRLVGRALLEGTPLDFHFCVPLLKMMLGVPVTFDDLQYFDPDLHRNLKWILDNDGVSDLGLDFTITECVGEDAKPTVVALVPGGESTEVTDNNKAEYVKRRFEYALFESVACQLHAFLGGLYDVIPVELLTLFDHEEFDFLLCGWDEIDVDDWEKSCVASPDLTETKLAQWFWEVVREMPHEYRRRLLLFSTGSSRAPLSGFQGMTSYDGRLCPFRLKGVSFNVSEYIHSHTCFNRIDLPHYATKQQLKHALYAVLDTEVGAIQRDRNRTTMVATHRASESSFFVVYVPADVQAPIEEWELPLPADKDAQLGCLTERLRAHFKQSSAGTASAQEQRETFKKQLMSQLPAGATMDENMFSMVLQMDSLVDSFPLVLNTRAVKHVGVNMYVDDKGTAKGLPTNPRASALAQACGKMIEVRGDAFIGRVFDNDDDFERMDFRLSEVNGDAEWVKLAQQQAAASSSKASSGTAAAARPALKAAATHVCGATLCSASGSLRCSRCKKQYYCSAACQKAHWKTHKQTAGQNANEMTTRDYLSSSAGSDTGGMPAGLQIACLLIFFVIVLLITLIAIAYSLWAQCKWRSVVEAQGNAFDLMRSPSHSYREDLLNDEEFHRLWICDHCDFANYEQKTQCALCGHAKHERQLPTSPRSKAEAIRPASLFSSTLTSTSTSALTVSPSTKSSIASFFASFSPQQTTPRHDASNLSSPAGSPSVSPIALSGRRSVIMRSPTTLEFAIDIGPDHLVDGDTPLDQAHLTRHRRKEWQTVSNSDGSVVWNLDTTYEAAGIATSDQDSDYRGMLLSTAFVTRIEVSREAPHGALILEPAPDALVYPTTNIRVDHYPTEESAMPHPLQMETIRRLCFPEKHRWFMQETAAILRVRWNNPTNSNDVVLHAPRERLLQSTMEGLISVCQQQLHRPLRVQFINEPGVDAGGLVREWFDLVLREFLDESNGLFVRTENNEYTVNLSARHNKPDFLLYYRAFGRFLGKALLEGQLVGLPLTDAIFKHILGSPISMSDLETLDQTLHHSMRDLWSSDLSPAELELYGLDFAACLEDGTVVDLIPNGRDVAVDEHNRRDYVRAYFHWRLATSMADEVGALVSGIYDVIPPHFLAPFDHRELRLLLSGSPSIDLDDWEVHTRVQGIKHRTSRYVRSFWRILRSLTRDEQLKILHFATGSSRVPVQGFKALASSDGRLCPFTIYCLPKKDCPFVRAYTCFNRLDIPVYSNEQELEQALRLLVTLDVTGFSIQ</sequence>
<evidence type="ECO:0000256" key="6">
    <source>
        <dbReference type="ARBA" id="ARBA00022771"/>
    </source>
</evidence>
<keyword evidence="4" id="KW-0808">Transferase</keyword>
<keyword evidence="12" id="KW-1133">Transmembrane helix</keyword>
<dbReference type="SUPFAM" id="SSF144232">
    <property type="entry name" value="HIT/MYND zinc finger-like"/>
    <property type="match status" value="1"/>
</dbReference>
<keyword evidence="5" id="KW-0479">Metal-binding</keyword>
<proteinExistence type="predicted"/>
<evidence type="ECO:0000256" key="11">
    <source>
        <dbReference type="SAM" id="MobiDB-lite"/>
    </source>
</evidence>
<dbReference type="CDD" id="cd00078">
    <property type="entry name" value="HECTc"/>
    <property type="match status" value="2"/>
</dbReference>
<evidence type="ECO:0000256" key="1">
    <source>
        <dbReference type="ARBA" id="ARBA00000885"/>
    </source>
</evidence>
<gene>
    <name evidence="15" type="ORF">N0F65_013063</name>
</gene>
<dbReference type="EMBL" id="DAKRPA010000368">
    <property type="protein sequence ID" value="DAZ92901.1"/>
    <property type="molecule type" value="Genomic_DNA"/>
</dbReference>
<dbReference type="Gene3D" id="3.30.2160.10">
    <property type="entry name" value="Hect, E3 ligase catalytic domain"/>
    <property type="match status" value="2"/>
</dbReference>
<dbReference type="PROSITE" id="PS50865">
    <property type="entry name" value="ZF_MYND_2"/>
    <property type="match status" value="1"/>
</dbReference>
<accession>A0AAV2YGX5</accession>
<feature type="active site" description="Glycyl thioester intermediate" evidence="9">
    <location>
        <position position="683"/>
    </location>
</feature>
<dbReference type="InterPro" id="IPR002893">
    <property type="entry name" value="Znf_MYND"/>
</dbReference>
<dbReference type="SMART" id="SM00547">
    <property type="entry name" value="ZnF_RBZ"/>
    <property type="match status" value="2"/>
</dbReference>
<dbReference type="Proteomes" id="UP001146120">
    <property type="component" value="Unassembled WGS sequence"/>
</dbReference>
<dbReference type="FunFam" id="3.30.2410.10:FF:000009">
    <property type="entry name" value="Probable E3 ubiquitin-protein ligase HECTD2"/>
    <property type="match status" value="2"/>
</dbReference>
<dbReference type="GO" id="GO:0006511">
    <property type="term" value="P:ubiquitin-dependent protein catabolic process"/>
    <property type="evidence" value="ECO:0007669"/>
    <property type="project" value="TreeGrafter"/>
</dbReference>
<keyword evidence="12" id="KW-0812">Transmembrane</keyword>
<evidence type="ECO:0000256" key="3">
    <source>
        <dbReference type="ARBA" id="ARBA00012485"/>
    </source>
</evidence>
<dbReference type="InterPro" id="IPR001876">
    <property type="entry name" value="Znf_RanBP2"/>
</dbReference>
<keyword evidence="12" id="KW-0472">Membrane</keyword>
<evidence type="ECO:0000259" key="13">
    <source>
        <dbReference type="PROSITE" id="PS50237"/>
    </source>
</evidence>
<dbReference type="InterPro" id="IPR000569">
    <property type="entry name" value="HECT_dom"/>
</dbReference>
<dbReference type="PANTHER" id="PTHR11254">
    <property type="entry name" value="HECT DOMAIN UBIQUITIN-PROTEIN LIGASE"/>
    <property type="match status" value="1"/>
</dbReference>
<dbReference type="Gene3D" id="3.90.1750.10">
    <property type="entry name" value="Hect, E3 ligase catalytic domains"/>
    <property type="match status" value="2"/>
</dbReference>
<feature type="compositionally biased region" description="Polar residues" evidence="11">
    <location>
        <begin position="1143"/>
        <end position="1162"/>
    </location>
</feature>
<dbReference type="PROSITE" id="PS01358">
    <property type="entry name" value="ZF_RANBP2_1"/>
    <property type="match status" value="1"/>
</dbReference>
<dbReference type="GO" id="GO:0061630">
    <property type="term" value="F:ubiquitin protein ligase activity"/>
    <property type="evidence" value="ECO:0007669"/>
    <property type="project" value="UniProtKB-EC"/>
</dbReference>
<reference evidence="15" key="1">
    <citation type="submission" date="2022-11" db="EMBL/GenBank/DDBJ databases">
        <authorList>
            <person name="Morgan W.R."/>
            <person name="Tartar A."/>
        </authorList>
    </citation>
    <scope>NUCLEOTIDE SEQUENCE</scope>
    <source>
        <strain evidence="15">ARSEF 373</strain>
    </source>
</reference>
<feature type="active site" description="Glycyl thioester intermediate" evidence="9">
    <location>
        <position position="1663"/>
    </location>
</feature>
<feature type="region of interest" description="Disordered" evidence="11">
    <location>
        <begin position="1143"/>
        <end position="1164"/>
    </location>
</feature>
<feature type="non-terminal residue" evidence="15">
    <location>
        <position position="1"/>
    </location>
</feature>
<dbReference type="GO" id="GO:0008270">
    <property type="term" value="F:zinc ion binding"/>
    <property type="evidence" value="ECO:0007669"/>
    <property type="project" value="UniProtKB-KW"/>
</dbReference>